<evidence type="ECO:0000256" key="3">
    <source>
        <dbReference type="ARBA" id="ARBA00022729"/>
    </source>
</evidence>
<feature type="domain" description="Gram-positive cocci surface proteins LPxTG" evidence="7">
    <location>
        <begin position="70"/>
        <end position="102"/>
    </location>
</feature>
<accession>F0FG17</accession>
<gene>
    <name evidence="8" type="ORF">HMPREF9388_1649</name>
</gene>
<organism evidence="8 9">
    <name type="scientific">Streptococcus sanguinis SK353</name>
    <dbReference type="NCBI Taxonomy" id="888815"/>
    <lineage>
        <taxon>Bacteria</taxon>
        <taxon>Bacillati</taxon>
        <taxon>Bacillota</taxon>
        <taxon>Bacilli</taxon>
        <taxon>Lactobacillales</taxon>
        <taxon>Streptococcaceae</taxon>
        <taxon>Streptococcus</taxon>
    </lineage>
</organism>
<feature type="compositionally biased region" description="Low complexity" evidence="5">
    <location>
        <begin position="61"/>
        <end position="71"/>
    </location>
</feature>
<dbReference type="PROSITE" id="PS50847">
    <property type="entry name" value="GRAM_POS_ANCHORING"/>
    <property type="match status" value="1"/>
</dbReference>
<keyword evidence="6" id="KW-0812">Transmembrane</keyword>
<feature type="transmembrane region" description="Helical" evidence="6">
    <location>
        <begin position="78"/>
        <end position="96"/>
    </location>
</feature>
<dbReference type="AlphaFoldDB" id="F0FG17"/>
<keyword evidence="3" id="KW-0732">Signal</keyword>
<proteinExistence type="predicted"/>
<name>F0FG17_STRSA</name>
<dbReference type="Pfam" id="PF00746">
    <property type="entry name" value="Gram_pos_anchor"/>
    <property type="match status" value="1"/>
</dbReference>
<keyword evidence="4" id="KW-0572">Peptidoglycan-anchor</keyword>
<dbReference type="EMBL" id="AEWY01000007">
    <property type="protein sequence ID" value="EGC22432.1"/>
    <property type="molecule type" value="Genomic_DNA"/>
</dbReference>
<evidence type="ECO:0000259" key="7">
    <source>
        <dbReference type="PROSITE" id="PS50847"/>
    </source>
</evidence>
<dbReference type="InterPro" id="IPR019931">
    <property type="entry name" value="LPXTG_anchor"/>
</dbReference>
<comment type="caution">
    <text evidence="8">The sequence shown here is derived from an EMBL/GenBank/DDBJ whole genome shotgun (WGS) entry which is preliminary data.</text>
</comment>
<evidence type="ECO:0000256" key="2">
    <source>
        <dbReference type="ARBA" id="ARBA00022525"/>
    </source>
</evidence>
<dbReference type="HOGENOM" id="CLU_2275955_0_0_9"/>
<dbReference type="PATRIC" id="fig|888815.3.peg.1619"/>
<feature type="region of interest" description="Disordered" evidence="5">
    <location>
        <begin position="1"/>
        <end position="71"/>
    </location>
</feature>
<protein>
    <submittedName>
        <fullName evidence="8">LPXTG-motif cell wall anchor domain protein</fullName>
    </submittedName>
</protein>
<dbReference type="NCBIfam" id="TIGR01167">
    <property type="entry name" value="LPXTG_anchor"/>
    <property type="match status" value="1"/>
</dbReference>
<evidence type="ECO:0000256" key="5">
    <source>
        <dbReference type="SAM" id="MobiDB-lite"/>
    </source>
</evidence>
<sequence length="102" mass="10449">MVPTPSDQQPAPKAPSKPKASQKPADQVAKGNGAEPNAADPTISVQGSAENSNNKAKENKPVATPAAPVLPATGTNQSFLALIGTVMLSVLAFVGFKRKKTE</sequence>
<evidence type="ECO:0000313" key="8">
    <source>
        <dbReference type="EMBL" id="EGC22432.1"/>
    </source>
</evidence>
<keyword evidence="6" id="KW-0472">Membrane</keyword>
<dbReference type="Proteomes" id="UP000004185">
    <property type="component" value="Unassembled WGS sequence"/>
</dbReference>
<evidence type="ECO:0000256" key="6">
    <source>
        <dbReference type="SAM" id="Phobius"/>
    </source>
</evidence>
<keyword evidence="1" id="KW-0134">Cell wall</keyword>
<keyword evidence="6" id="KW-1133">Transmembrane helix</keyword>
<evidence type="ECO:0000256" key="1">
    <source>
        <dbReference type="ARBA" id="ARBA00022512"/>
    </source>
</evidence>
<evidence type="ECO:0000313" key="9">
    <source>
        <dbReference type="Proteomes" id="UP000004185"/>
    </source>
</evidence>
<keyword evidence="2" id="KW-0964">Secreted</keyword>
<reference evidence="8 9" key="1">
    <citation type="submission" date="2011-01" db="EMBL/GenBank/DDBJ databases">
        <authorList>
            <person name="Muzny D."/>
            <person name="Qin X."/>
            <person name="Deng J."/>
            <person name="Jiang H."/>
            <person name="Liu Y."/>
            <person name="Qu J."/>
            <person name="Song X.-Z."/>
            <person name="Zhang L."/>
            <person name="Thornton R."/>
            <person name="Coyle M."/>
            <person name="Francisco L."/>
            <person name="Jackson L."/>
            <person name="Javaid M."/>
            <person name="Korchina V."/>
            <person name="Kovar C."/>
            <person name="Mata R."/>
            <person name="Mathew T."/>
            <person name="Ngo R."/>
            <person name="Nguyen L."/>
            <person name="Nguyen N."/>
            <person name="Okwuonu G."/>
            <person name="Ongeri F."/>
            <person name="Pham C."/>
            <person name="Simmons D."/>
            <person name="Wilczek-Boney K."/>
            <person name="Hale W."/>
            <person name="Jakkamsetti A."/>
            <person name="Pham P."/>
            <person name="Ruth R."/>
            <person name="San Lucas F."/>
            <person name="Warren J."/>
            <person name="Zhang J."/>
            <person name="Zhao Z."/>
            <person name="Zhou C."/>
            <person name="Zhu D."/>
            <person name="Lee S."/>
            <person name="Bess C."/>
            <person name="Blankenburg K."/>
            <person name="Forbes L."/>
            <person name="Fu Q."/>
            <person name="Gubbala S."/>
            <person name="Hirani K."/>
            <person name="Jayaseelan J.C."/>
            <person name="Lara F."/>
            <person name="Munidasa M."/>
            <person name="Palculict T."/>
            <person name="Patil S."/>
            <person name="Pu L.-L."/>
            <person name="Saada N."/>
            <person name="Tang L."/>
            <person name="Weissenberger G."/>
            <person name="Zhu Y."/>
            <person name="Hemphill L."/>
            <person name="Shang Y."/>
            <person name="Youmans B."/>
            <person name="Ayvaz T."/>
            <person name="Ross M."/>
            <person name="Santibanez J."/>
            <person name="Aqrawi P."/>
            <person name="Gross S."/>
            <person name="Joshi V."/>
            <person name="Fowler G."/>
            <person name="Nazareth L."/>
            <person name="Reid J."/>
            <person name="Worley K."/>
            <person name="Petrosino J."/>
            <person name="Highlander S."/>
            <person name="Gibbs R."/>
        </authorList>
    </citation>
    <scope>NUCLEOTIDE SEQUENCE [LARGE SCALE GENOMIC DNA]</scope>
    <source>
        <strain evidence="8 9">SK353</strain>
    </source>
</reference>
<evidence type="ECO:0000256" key="4">
    <source>
        <dbReference type="ARBA" id="ARBA00023088"/>
    </source>
</evidence>